<protein>
    <submittedName>
        <fullName evidence="1">Uncharacterized protein</fullName>
    </submittedName>
</protein>
<dbReference type="RefSeq" id="XP_044550875.1">
    <property type="nucleotide sequence ID" value="XM_044691278.1"/>
</dbReference>
<organism evidence="1 2">
    <name type="scientific">Naegleria lovaniensis</name>
    <name type="common">Amoeba</name>
    <dbReference type="NCBI Taxonomy" id="51637"/>
    <lineage>
        <taxon>Eukaryota</taxon>
        <taxon>Discoba</taxon>
        <taxon>Heterolobosea</taxon>
        <taxon>Tetramitia</taxon>
        <taxon>Eutetramitia</taxon>
        <taxon>Vahlkampfiidae</taxon>
        <taxon>Naegleria</taxon>
    </lineage>
</organism>
<reference evidence="1 2" key="1">
    <citation type="journal article" date="2018" name="BMC Genomics">
        <title>The genome of Naegleria lovaniensis, the basis for a comparative approach to unravel pathogenicity factors of the human pathogenic amoeba N. fowleri.</title>
        <authorList>
            <person name="Liechti N."/>
            <person name="Schurch N."/>
            <person name="Bruggmann R."/>
            <person name="Wittwer M."/>
        </authorList>
    </citation>
    <scope>NUCLEOTIDE SEQUENCE [LARGE SCALE GENOMIC DNA]</scope>
    <source>
        <strain evidence="1 2">ATCC 30569</strain>
    </source>
</reference>
<dbReference type="EMBL" id="PYSW02000014">
    <property type="protein sequence ID" value="KAG2386883.1"/>
    <property type="molecule type" value="Genomic_DNA"/>
</dbReference>
<keyword evidence="2" id="KW-1185">Reference proteome</keyword>
<comment type="caution">
    <text evidence="1">The sequence shown here is derived from an EMBL/GenBank/DDBJ whole genome shotgun (WGS) entry which is preliminary data.</text>
</comment>
<evidence type="ECO:0000313" key="2">
    <source>
        <dbReference type="Proteomes" id="UP000816034"/>
    </source>
</evidence>
<proteinExistence type="predicted"/>
<name>A0AA88GV42_NAELO</name>
<dbReference type="GeneID" id="68094374"/>
<gene>
    <name evidence="1" type="ORF">C9374_001918</name>
</gene>
<dbReference type="Proteomes" id="UP000816034">
    <property type="component" value="Unassembled WGS sequence"/>
</dbReference>
<sequence>MSESLPDWFNKGRGKPKQQVVLTEATTDKLKRKIEVLGLDLAQKKRTPLFALAEASKTTACSQLWSSIISSITKQLQEFNYINQTNAELNISLTLSDPIHPTMRYTKFRVITLDENNNMVEKKHNRLSIEEVERNIINTGLSKKQIKKLYETKYIPFSDRTISKYRKGIKDEIAKEMIIIKSNNDIKGFAIDPIQSFSKLLTNTKVIEVIRSTGKWLEHAPISGFRSRKFGFNKKGEFKVYSMARVSTDAHKLSRKVNEILCFLGLVICDAAQHHSNYKLLAALPKNSDNHCTLLSSFKPIESLIAKFESHRFIFELPIALFQKDSFLKNFVKTCTSEKIIIRLQFNVAMGGDLKNMLALQTDDKNRICFVCPIDYETHKQFLFSLKWKNNNRAQEILKMLFQSKENTRKSLRETIEGKIQIETWDCFTELFTDKGHRHPGLGDIIFANISILRRIPDILHQFMRLGENHLQIALHAALKISKQCQKELKQYYKDKGYYGQNDKINLMGDDVWETYGNKIIEDITQIMEKHASNQQLSTLAYVWIGKVTRIFQAGSELVKLLVQPTFCSDNDLHNVAKKIDHYISVIVPVIGDTIGTYWKMLYYLHILQEHVIMYLFIYRTLYPFAMTVHERLNKYGKDMFAHTMRFGGNGNPTRIYRTSSNEQLVEDRYLATLNQYYYLFCCMTANE</sequence>
<dbReference type="AlphaFoldDB" id="A0AA88GV42"/>
<evidence type="ECO:0000313" key="1">
    <source>
        <dbReference type="EMBL" id="KAG2386883.1"/>
    </source>
</evidence>
<accession>A0AA88GV42</accession>